<name>A0A5B7F3L7_PORTR</name>
<evidence type="ECO:0000256" key="1">
    <source>
        <dbReference type="SAM" id="Phobius"/>
    </source>
</evidence>
<sequence>MTEGEARALFTTMIDRIQDTFPACNASEWKLYVEGDFSSDAKFFVAVGVLAFLYVLVALGLYCFFNALYENNDLVPIGVSEVSTCVTKIFFISFTTL</sequence>
<dbReference type="OrthoDB" id="10006326at2759"/>
<dbReference type="PANTHER" id="PTHR10306">
    <property type="entry name" value="SYNAPTOPHYSIN"/>
    <property type="match status" value="1"/>
</dbReference>
<proteinExistence type="predicted"/>
<evidence type="ECO:0000313" key="2">
    <source>
        <dbReference type="EMBL" id="MPC42000.1"/>
    </source>
</evidence>
<keyword evidence="1" id="KW-0472">Membrane</keyword>
<accession>A0A5B7F3L7</accession>
<comment type="caution">
    <text evidence="2">The sequence shown here is derived from an EMBL/GenBank/DDBJ whole genome shotgun (WGS) entry which is preliminary data.</text>
</comment>
<dbReference type="EMBL" id="VSRR010005268">
    <property type="protein sequence ID" value="MPC42000.1"/>
    <property type="molecule type" value="Genomic_DNA"/>
</dbReference>
<dbReference type="GO" id="GO:0030672">
    <property type="term" value="C:synaptic vesicle membrane"/>
    <property type="evidence" value="ECO:0007669"/>
    <property type="project" value="TreeGrafter"/>
</dbReference>
<reference evidence="2 3" key="1">
    <citation type="submission" date="2019-05" db="EMBL/GenBank/DDBJ databases">
        <title>Another draft genome of Portunus trituberculatus and its Hox gene families provides insights of decapod evolution.</title>
        <authorList>
            <person name="Jeong J.-H."/>
            <person name="Song I."/>
            <person name="Kim S."/>
            <person name="Choi T."/>
            <person name="Kim D."/>
            <person name="Ryu S."/>
            <person name="Kim W."/>
        </authorList>
    </citation>
    <scope>NUCLEOTIDE SEQUENCE [LARGE SCALE GENOMIC DNA]</scope>
    <source>
        <tissue evidence="2">Muscle</tissue>
    </source>
</reference>
<keyword evidence="1" id="KW-0812">Transmembrane</keyword>
<dbReference type="Proteomes" id="UP000324222">
    <property type="component" value="Unassembled WGS sequence"/>
</dbReference>
<organism evidence="2 3">
    <name type="scientific">Portunus trituberculatus</name>
    <name type="common">Swimming crab</name>
    <name type="synonym">Neptunus trituberculatus</name>
    <dbReference type="NCBI Taxonomy" id="210409"/>
    <lineage>
        <taxon>Eukaryota</taxon>
        <taxon>Metazoa</taxon>
        <taxon>Ecdysozoa</taxon>
        <taxon>Arthropoda</taxon>
        <taxon>Crustacea</taxon>
        <taxon>Multicrustacea</taxon>
        <taxon>Malacostraca</taxon>
        <taxon>Eumalacostraca</taxon>
        <taxon>Eucarida</taxon>
        <taxon>Decapoda</taxon>
        <taxon>Pleocyemata</taxon>
        <taxon>Brachyura</taxon>
        <taxon>Eubrachyura</taxon>
        <taxon>Portunoidea</taxon>
        <taxon>Portunidae</taxon>
        <taxon>Portuninae</taxon>
        <taxon>Portunus</taxon>
    </lineage>
</organism>
<dbReference type="PANTHER" id="PTHR10306:SF17">
    <property type="entry name" value="MARVEL DOMAIN-CONTAINING PROTEIN"/>
    <property type="match status" value="1"/>
</dbReference>
<evidence type="ECO:0000313" key="3">
    <source>
        <dbReference type="Proteomes" id="UP000324222"/>
    </source>
</evidence>
<protein>
    <submittedName>
        <fullName evidence="2">Synaptophysin-like protein 2</fullName>
    </submittedName>
</protein>
<feature type="transmembrane region" description="Helical" evidence="1">
    <location>
        <begin position="43"/>
        <end position="65"/>
    </location>
</feature>
<gene>
    <name evidence="2" type="primary">SYPL2</name>
    <name evidence="2" type="ORF">E2C01_035612</name>
</gene>
<keyword evidence="1" id="KW-1133">Transmembrane helix</keyword>
<keyword evidence="3" id="KW-1185">Reference proteome</keyword>
<dbReference type="InterPro" id="IPR001285">
    <property type="entry name" value="Synaptophysin/porin"/>
</dbReference>
<dbReference type="AlphaFoldDB" id="A0A5B7F3L7"/>